<dbReference type="PANTHER" id="PTHR11977:SF51">
    <property type="entry name" value="PROTEIN FLIGHTLESS-1 HOMOLOG"/>
    <property type="match status" value="1"/>
</dbReference>
<proteinExistence type="predicted"/>
<protein>
    <submittedName>
        <fullName evidence="5">Villin, putative</fullName>
        <ecNumber evidence="5">3.1.3.16</ecNumber>
        <ecNumber evidence="5">3.4.21.72</ecNumber>
        <ecNumber evidence="5">4.2.2.1</ecNumber>
    </submittedName>
</protein>
<dbReference type="PANTHER" id="PTHR11977">
    <property type="entry name" value="VILLIN"/>
    <property type="match status" value="1"/>
</dbReference>
<dbReference type="GO" id="GO:0008154">
    <property type="term" value="P:actin polymerization or depolymerization"/>
    <property type="evidence" value="ECO:0007669"/>
    <property type="project" value="TreeGrafter"/>
</dbReference>
<dbReference type="PROSITE" id="PS51450">
    <property type="entry name" value="LRR"/>
    <property type="match status" value="4"/>
</dbReference>
<dbReference type="GO" id="GO:0005546">
    <property type="term" value="F:phosphatidylinositol-4,5-bisphosphate binding"/>
    <property type="evidence" value="ECO:0007669"/>
    <property type="project" value="TreeGrafter"/>
</dbReference>
<dbReference type="GO" id="GO:0051014">
    <property type="term" value="P:actin filament severing"/>
    <property type="evidence" value="ECO:0007669"/>
    <property type="project" value="TreeGrafter"/>
</dbReference>
<dbReference type="InterPro" id="IPR055414">
    <property type="entry name" value="LRR_R13L4/SHOC2-like"/>
</dbReference>
<dbReference type="PRINTS" id="PR00597">
    <property type="entry name" value="GELSOLIN"/>
</dbReference>
<accession>B0ETV1</accession>
<dbReference type="Pfam" id="PF02209">
    <property type="entry name" value="VHP"/>
    <property type="match status" value="1"/>
</dbReference>
<dbReference type="GO" id="GO:0051015">
    <property type="term" value="F:actin filament binding"/>
    <property type="evidence" value="ECO:0007669"/>
    <property type="project" value="InterPro"/>
</dbReference>
<dbReference type="GO" id="GO:0030340">
    <property type="term" value="F:hyaluronate lyase activity"/>
    <property type="evidence" value="ECO:0007669"/>
    <property type="project" value="UniProtKB-EC"/>
</dbReference>
<feature type="compositionally biased region" description="Polar residues" evidence="3">
    <location>
        <begin position="709"/>
        <end position="718"/>
    </location>
</feature>
<feature type="domain" description="HP" evidence="4">
    <location>
        <begin position="1414"/>
        <end position="1477"/>
    </location>
</feature>
<evidence type="ECO:0000313" key="6">
    <source>
        <dbReference type="Proteomes" id="UP000008076"/>
    </source>
</evidence>
<dbReference type="eggNOG" id="KOG0443">
    <property type="taxonomic scope" value="Eukaryota"/>
</dbReference>
<dbReference type="RefSeq" id="XP_001741497.1">
    <property type="nucleotide sequence ID" value="XM_001741445.1"/>
</dbReference>
<dbReference type="SMART" id="SM00262">
    <property type="entry name" value="GEL"/>
    <property type="match status" value="7"/>
</dbReference>
<sequence length="1477" mass="170477">MGEQQSIPIVTDQTKTYLDISNQLLPEAPNLSQFPGLKNLNLSHNQMTSIDSLVTLLNLTKLDVRNNELELLPDLLYINLTQLQDLQVESNQLRVLSPLICFLTSLVNLNLSRNKLEQVPDPISSCHELTLLNISFNSLRNIPPTIIELPQLKALILNNNNINTIPKGIGKCTGLTLLNLGENEMKEVPDYIKTCTNLVKLYLDNNDIRKVTPSISNLVSLKELNLRSNGLQRLPIDLTNLTNLNMCDIGDNQFNDKFFDTEPSIPNLFKYLSTHSFVSLTRKVASKTDRRKQSLQTQLKINQSSKKKVFKEDDIYIKKLLLRVSENDDFTYCRIVNCKGTEINHNDAYIYDDLKYIYVWVGKKCNDFKKAKAKSVASLLSQEELSEIIYIDYTEQKNVHDTFLNIFNIDSFDENTYDNEAVFVQYINSLKTFTFEDNDIEVVVDEVHDEVLTSELLQSSRSLLIDTGIDVFVWCGQYSDNNERNTALLQAESLLSSSGRRKELLNFVLEGNETLIFKEYFHDLAVKDDIVTSNTNDLSDVLRSPSPSSSRSSHIRRTSGSHLLNSTDFSSRSPSPSPLQTPRVLPKEVQEKPYIQESQKVPEKTSVKDKEELKVSIIGQVTKEETKPKEDIETNTVDKKVEHIDNEKHEQTSSSVKPIAKENVTQLPITTEKNIETKKEIKDITQNDKDKIKKASKKEKESTEPLKGNNESTTNQKNLDQIVNEEDTQLIKVPRRTVVKKRAAASKNITQLQKDIGAKTELEEKKKEQPKQISFDDILQQREKFVAKRNQQNIKTEEDYINAANSITGNPLDLPRLFQIKGQKRPFVRQVECTWKSMNSGDAFVYDPGKGTKVIYHWQGKKSNRMEKGKAMDIAKRIKDKERVGCSQVLIEEGKEPEAFWKGLQGPPTHPIPEDDGKIDTEVEVQIIQRICLYWLKYDESTEEVIMEKTVDIKNHISKGLLDVTQCYLLDCENEMFLWLGNKCQVKVRQRINKFIESMYKERKSLGWMAPLYKEYPGGEEVMFKERFYDWNTLPIGSKEDVSSGKGIVYKKSQGMTSEVDFNKMMLPATEKTEVKIDDGKGDTQIWKIDGFNKIEIKPEEKGVLFEAESYIILYHYKIWAKDMYLLYFWQGRSCAVIDKGTSARLTVDFHKTLKSDTKEMRVVQNVETRHFLSMFNNSLIIRQGKYKKEFDYNKKYLFDIRGKEEPFIKAIEVDVQPNALCSYGVFILLTPKTKFIWKGKFRNEKYVEFAVGLGKVHQFMEREQCVEIEEGSESEEFIQAIGGKCEIDQPSQMYVDRLYQLSTTSGALRCEEHVRFYQDDLYSNDVMLLDTIDGLYVWLGSKCSANTKKMSLNTALEFVKKGKTPELQKRIVYAIQDKKEPYLFTKYFQGWQKTKNQECSIKGNILLAEEEYKKFFIKYSYDDLVNKKFPKGIDEQALETYLTDDEFAKVFHMSLDQFNALPLWKRENLKKAKKLY</sequence>
<dbReference type="eggNOG" id="KOG0619">
    <property type="taxonomic scope" value="Eukaryota"/>
</dbReference>
<dbReference type="EC" id="3.1.3.16" evidence="5"/>
<dbReference type="PROSITE" id="PS51089">
    <property type="entry name" value="HP"/>
    <property type="match status" value="1"/>
</dbReference>
<dbReference type="GO" id="GO:0005737">
    <property type="term" value="C:cytoplasm"/>
    <property type="evidence" value="ECO:0007669"/>
    <property type="project" value="TreeGrafter"/>
</dbReference>
<organism evidence="6">
    <name type="scientific">Entamoeba dispar (strain ATCC PRA-260 / SAW760)</name>
    <dbReference type="NCBI Taxonomy" id="370354"/>
    <lineage>
        <taxon>Eukaryota</taxon>
        <taxon>Amoebozoa</taxon>
        <taxon>Evosea</taxon>
        <taxon>Archamoebae</taxon>
        <taxon>Mastigamoebida</taxon>
        <taxon>Entamoebidae</taxon>
        <taxon>Entamoeba</taxon>
    </lineage>
</organism>
<feature type="compositionally biased region" description="Low complexity" evidence="3">
    <location>
        <begin position="543"/>
        <end position="552"/>
    </location>
</feature>
<dbReference type="Pfam" id="PF23598">
    <property type="entry name" value="LRR_14"/>
    <property type="match status" value="1"/>
</dbReference>
<dbReference type="GO" id="GO:0051016">
    <property type="term" value="P:barbed-end actin filament capping"/>
    <property type="evidence" value="ECO:0007669"/>
    <property type="project" value="TreeGrafter"/>
</dbReference>
<reference evidence="6" key="1">
    <citation type="submission" date="2007-12" db="EMBL/GenBank/DDBJ databases">
        <title>Annotation of Entamoeba dispar SAW760.</title>
        <authorList>
            <person name="Lorenzi H."/>
            <person name="Inman J."/>
            <person name="Schobel S."/>
            <person name="Amedeo P."/>
            <person name="Caler E."/>
        </authorList>
    </citation>
    <scope>NUCLEOTIDE SEQUENCE [LARGE SCALE GENOMIC DNA]</scope>
    <source>
        <strain evidence="6">ATCC PRA-260 / SAW760</strain>
    </source>
</reference>
<dbReference type="Gene3D" id="1.10.950.10">
    <property type="entry name" value="Villin headpiece domain"/>
    <property type="match status" value="1"/>
</dbReference>
<dbReference type="InterPro" id="IPR032675">
    <property type="entry name" value="LRR_dom_sf"/>
</dbReference>
<dbReference type="CDD" id="cd11289">
    <property type="entry name" value="gelsolin_S2_like"/>
    <property type="match status" value="1"/>
</dbReference>
<feature type="region of interest" description="Disordered" evidence="3">
    <location>
        <begin position="646"/>
        <end position="665"/>
    </location>
</feature>
<dbReference type="InterPro" id="IPR003128">
    <property type="entry name" value="Villin_headpiece"/>
</dbReference>
<dbReference type="InterPro" id="IPR001611">
    <property type="entry name" value="Leu-rich_rpt"/>
</dbReference>
<keyword evidence="5" id="KW-0378">Hydrolase</keyword>
<dbReference type="GeneID" id="5914190"/>
<evidence type="ECO:0000313" key="5">
    <source>
        <dbReference type="EMBL" id="EDR22027.1"/>
    </source>
</evidence>
<dbReference type="SUPFAM" id="SSF52058">
    <property type="entry name" value="L domain-like"/>
    <property type="match status" value="1"/>
</dbReference>
<gene>
    <name evidence="5" type="ORF">EDI_201430</name>
</gene>
<evidence type="ECO:0000256" key="1">
    <source>
        <dbReference type="ARBA" id="ARBA00022614"/>
    </source>
</evidence>
<feature type="region of interest" description="Disordered" evidence="3">
    <location>
        <begin position="536"/>
        <end position="607"/>
    </location>
</feature>
<dbReference type="Pfam" id="PF00626">
    <property type="entry name" value="Gelsolin"/>
    <property type="match status" value="4"/>
</dbReference>
<dbReference type="Gene3D" id="3.40.20.10">
    <property type="entry name" value="Severin"/>
    <property type="match status" value="7"/>
</dbReference>
<keyword evidence="6" id="KW-1185">Reference proteome</keyword>
<dbReference type="InterPro" id="IPR036886">
    <property type="entry name" value="Villin_headpiece_dom_sf"/>
</dbReference>
<dbReference type="Gene3D" id="3.80.10.10">
    <property type="entry name" value="Ribonuclease Inhibitor"/>
    <property type="match status" value="2"/>
</dbReference>
<feature type="region of interest" description="Disordered" evidence="3">
    <location>
        <begin position="687"/>
        <end position="718"/>
    </location>
</feature>
<dbReference type="InterPro" id="IPR003591">
    <property type="entry name" value="Leu-rich_rpt_typical-subtyp"/>
</dbReference>
<dbReference type="VEuPathDB" id="AmoebaDB:EDI_201430"/>
<dbReference type="EC" id="3.4.21.72" evidence="5"/>
<keyword evidence="1" id="KW-0433">Leucine-rich repeat</keyword>
<keyword evidence="5" id="KW-0456">Lyase</keyword>
<keyword evidence="2" id="KW-0677">Repeat</keyword>
<dbReference type="OrthoDB" id="6375767at2759"/>
<dbReference type="Proteomes" id="UP000008076">
    <property type="component" value="Unassembled WGS sequence"/>
</dbReference>
<dbReference type="InterPro" id="IPR007123">
    <property type="entry name" value="Gelsolin-like_dom"/>
</dbReference>
<dbReference type="EMBL" id="DS550832">
    <property type="protein sequence ID" value="EDR22027.1"/>
    <property type="molecule type" value="Genomic_DNA"/>
</dbReference>
<evidence type="ECO:0000259" key="4">
    <source>
        <dbReference type="PROSITE" id="PS51089"/>
    </source>
</evidence>
<dbReference type="SMART" id="SM00153">
    <property type="entry name" value="VHP"/>
    <property type="match status" value="1"/>
</dbReference>
<evidence type="ECO:0000256" key="2">
    <source>
        <dbReference type="ARBA" id="ARBA00022737"/>
    </source>
</evidence>
<dbReference type="OMA" id="CYILDCV"/>
<name>B0ETV1_ENTDS</name>
<feature type="compositionally biased region" description="Basic and acidic residues" evidence="3">
    <location>
        <begin position="687"/>
        <end position="704"/>
    </location>
</feature>
<dbReference type="InterPro" id="IPR029006">
    <property type="entry name" value="ADF-H/Gelsolin-like_dom_sf"/>
</dbReference>
<dbReference type="GO" id="GO:0004722">
    <property type="term" value="F:protein serine/threonine phosphatase activity"/>
    <property type="evidence" value="ECO:0007669"/>
    <property type="project" value="UniProtKB-EC"/>
</dbReference>
<evidence type="ECO:0000256" key="3">
    <source>
        <dbReference type="SAM" id="MobiDB-lite"/>
    </source>
</evidence>
<dbReference type="InterPro" id="IPR007122">
    <property type="entry name" value="Villin/Gelsolin"/>
</dbReference>
<dbReference type="SUPFAM" id="SSF55753">
    <property type="entry name" value="Actin depolymerizing proteins"/>
    <property type="match status" value="7"/>
</dbReference>
<dbReference type="SMART" id="SM00364">
    <property type="entry name" value="LRR_BAC"/>
    <property type="match status" value="8"/>
</dbReference>
<dbReference type="EC" id="4.2.2.1" evidence="5"/>
<dbReference type="SUPFAM" id="SSF47050">
    <property type="entry name" value="VHP, Villin headpiece domain"/>
    <property type="match status" value="1"/>
</dbReference>
<dbReference type="GO" id="GO:0015629">
    <property type="term" value="C:actin cytoskeleton"/>
    <property type="evidence" value="ECO:0007669"/>
    <property type="project" value="TreeGrafter"/>
</dbReference>
<dbReference type="SMART" id="SM00369">
    <property type="entry name" value="LRR_TYP"/>
    <property type="match status" value="7"/>
</dbReference>
<dbReference type="KEGG" id="edi:EDI_201430"/>